<sequence>MTQAPQAMVISCMKAGTHLIQELVLELDYRVVGAPRPTPRAAPRFTDEQRRAIAALVLSKADYDEVLESPPAEFAERTDDAWAALVWHWHQRLGQPVVNRYGQTRIDFTAGLASNPFLPYSRFSDTPAGLCWILHELDLEKVDGSFMSEWVETSSPPLVFNFRDPRDVVVSMINFLQGATGGYGNFFEADIFSTILKSKPTWEEKIDYALTDPLFVGGRAFERALWLLNHPKVLNVRYEDLIGEQGGESRRRQVETVNRVLTHLGSGRDPEKVAAKVYNPESWSFHRGRTGAWRERFTARNIAHFKERYGSLLELYGYE</sequence>
<dbReference type="EMBL" id="PVMZ01000039">
    <property type="protein sequence ID" value="PRX08623.1"/>
    <property type="molecule type" value="Genomic_DNA"/>
</dbReference>
<accession>A0A2T0JM04</accession>
<dbReference type="Proteomes" id="UP000239415">
    <property type="component" value="Unassembled WGS sequence"/>
</dbReference>
<name>A0A2T0JM04_9ACTN</name>
<keyword evidence="3" id="KW-1185">Reference proteome</keyword>
<comment type="caution">
    <text evidence="2">The sequence shown here is derived from an EMBL/GenBank/DDBJ whole genome shotgun (WGS) entry which is preliminary data.</text>
</comment>
<protein>
    <recommendedName>
        <fullName evidence="1">Sulfotransferase domain-containing protein</fullName>
    </recommendedName>
</protein>
<dbReference type="Pfam" id="PF00685">
    <property type="entry name" value="Sulfotransfer_1"/>
    <property type="match status" value="1"/>
</dbReference>
<dbReference type="RefSeq" id="WP_106330743.1">
    <property type="nucleotide sequence ID" value="NZ_BOMO01000179.1"/>
</dbReference>
<dbReference type="InterPro" id="IPR027417">
    <property type="entry name" value="P-loop_NTPase"/>
</dbReference>
<evidence type="ECO:0000259" key="1">
    <source>
        <dbReference type="Pfam" id="PF00685"/>
    </source>
</evidence>
<dbReference type="GO" id="GO:0008146">
    <property type="term" value="F:sulfotransferase activity"/>
    <property type="evidence" value="ECO:0007669"/>
    <property type="project" value="InterPro"/>
</dbReference>
<dbReference type="AlphaFoldDB" id="A0A2T0JM04"/>
<dbReference type="Gene3D" id="3.40.50.300">
    <property type="entry name" value="P-loop containing nucleotide triphosphate hydrolases"/>
    <property type="match status" value="1"/>
</dbReference>
<dbReference type="OrthoDB" id="7855720at2"/>
<evidence type="ECO:0000313" key="3">
    <source>
        <dbReference type="Proteomes" id="UP000239415"/>
    </source>
</evidence>
<dbReference type="SUPFAM" id="SSF52540">
    <property type="entry name" value="P-loop containing nucleoside triphosphate hydrolases"/>
    <property type="match status" value="1"/>
</dbReference>
<feature type="domain" description="Sulfotransferase" evidence="1">
    <location>
        <begin position="159"/>
        <end position="314"/>
    </location>
</feature>
<organism evidence="2 3">
    <name type="scientific">Actinoplanes italicus</name>
    <dbReference type="NCBI Taxonomy" id="113567"/>
    <lineage>
        <taxon>Bacteria</taxon>
        <taxon>Bacillati</taxon>
        <taxon>Actinomycetota</taxon>
        <taxon>Actinomycetes</taxon>
        <taxon>Micromonosporales</taxon>
        <taxon>Micromonosporaceae</taxon>
        <taxon>Actinoplanes</taxon>
    </lineage>
</organism>
<reference evidence="2 3" key="1">
    <citation type="submission" date="2018-03" db="EMBL/GenBank/DDBJ databases">
        <title>Genomic Encyclopedia of Archaeal and Bacterial Type Strains, Phase II (KMG-II): from individual species to whole genera.</title>
        <authorList>
            <person name="Goeker M."/>
        </authorList>
    </citation>
    <scope>NUCLEOTIDE SEQUENCE [LARGE SCALE GENOMIC DNA]</scope>
    <source>
        <strain evidence="2 3">DSM 43146</strain>
    </source>
</reference>
<evidence type="ECO:0000313" key="2">
    <source>
        <dbReference type="EMBL" id="PRX08623.1"/>
    </source>
</evidence>
<proteinExistence type="predicted"/>
<gene>
    <name evidence="2" type="ORF">CLV67_13910</name>
</gene>
<dbReference type="InterPro" id="IPR000863">
    <property type="entry name" value="Sulfotransferase_dom"/>
</dbReference>